<proteinExistence type="predicted"/>
<dbReference type="EMBL" id="JAIWYP010000008">
    <property type="protein sequence ID" value="KAH3783557.1"/>
    <property type="molecule type" value="Genomic_DNA"/>
</dbReference>
<gene>
    <name evidence="1" type="ORF">DPMN_161499</name>
</gene>
<keyword evidence="2" id="KW-1185">Reference proteome</keyword>
<sequence length="75" mass="8890">MAVHPVPRAKPACSKFHYEEQLLDKMIRAEIHIESLDKKLQQCLTENLQSGKELKGYYHLYVMKFNKKVQEAHDY</sequence>
<organism evidence="1 2">
    <name type="scientific">Dreissena polymorpha</name>
    <name type="common">Zebra mussel</name>
    <name type="synonym">Mytilus polymorpha</name>
    <dbReference type="NCBI Taxonomy" id="45954"/>
    <lineage>
        <taxon>Eukaryota</taxon>
        <taxon>Metazoa</taxon>
        <taxon>Spiralia</taxon>
        <taxon>Lophotrochozoa</taxon>
        <taxon>Mollusca</taxon>
        <taxon>Bivalvia</taxon>
        <taxon>Autobranchia</taxon>
        <taxon>Heteroconchia</taxon>
        <taxon>Euheterodonta</taxon>
        <taxon>Imparidentia</taxon>
        <taxon>Neoheterodontei</taxon>
        <taxon>Myida</taxon>
        <taxon>Dreissenoidea</taxon>
        <taxon>Dreissenidae</taxon>
        <taxon>Dreissena</taxon>
    </lineage>
</organism>
<reference evidence="1" key="1">
    <citation type="journal article" date="2019" name="bioRxiv">
        <title>The Genome of the Zebra Mussel, Dreissena polymorpha: A Resource for Invasive Species Research.</title>
        <authorList>
            <person name="McCartney M.A."/>
            <person name="Auch B."/>
            <person name="Kono T."/>
            <person name="Mallez S."/>
            <person name="Zhang Y."/>
            <person name="Obille A."/>
            <person name="Becker A."/>
            <person name="Abrahante J.E."/>
            <person name="Garbe J."/>
            <person name="Badalamenti J.P."/>
            <person name="Herman A."/>
            <person name="Mangelson H."/>
            <person name="Liachko I."/>
            <person name="Sullivan S."/>
            <person name="Sone E.D."/>
            <person name="Koren S."/>
            <person name="Silverstein K.A.T."/>
            <person name="Beckman K.B."/>
            <person name="Gohl D.M."/>
        </authorList>
    </citation>
    <scope>NUCLEOTIDE SEQUENCE</scope>
    <source>
        <strain evidence="1">Duluth1</strain>
        <tissue evidence="1">Whole animal</tissue>
    </source>
</reference>
<comment type="caution">
    <text evidence="1">The sequence shown here is derived from an EMBL/GenBank/DDBJ whole genome shotgun (WGS) entry which is preliminary data.</text>
</comment>
<name>A0A9D4ET91_DREPO</name>
<dbReference type="Proteomes" id="UP000828390">
    <property type="component" value="Unassembled WGS sequence"/>
</dbReference>
<reference evidence="1" key="2">
    <citation type="submission" date="2020-11" db="EMBL/GenBank/DDBJ databases">
        <authorList>
            <person name="McCartney M.A."/>
            <person name="Auch B."/>
            <person name="Kono T."/>
            <person name="Mallez S."/>
            <person name="Becker A."/>
            <person name="Gohl D.M."/>
            <person name="Silverstein K.A.T."/>
            <person name="Koren S."/>
            <person name="Bechman K.B."/>
            <person name="Herman A."/>
            <person name="Abrahante J.E."/>
            <person name="Garbe J."/>
        </authorList>
    </citation>
    <scope>NUCLEOTIDE SEQUENCE</scope>
    <source>
        <strain evidence="1">Duluth1</strain>
        <tissue evidence="1">Whole animal</tissue>
    </source>
</reference>
<evidence type="ECO:0000313" key="2">
    <source>
        <dbReference type="Proteomes" id="UP000828390"/>
    </source>
</evidence>
<evidence type="ECO:0000313" key="1">
    <source>
        <dbReference type="EMBL" id="KAH3783557.1"/>
    </source>
</evidence>
<accession>A0A9D4ET91</accession>
<protein>
    <submittedName>
        <fullName evidence="1">Uncharacterized protein</fullName>
    </submittedName>
</protein>
<dbReference type="AlphaFoldDB" id="A0A9D4ET91"/>